<dbReference type="InterPro" id="IPR044898">
    <property type="entry name" value="CDI_dom_sf"/>
</dbReference>
<feature type="domain" description="Cyclin-dependent kinase inhibitor" evidence="6">
    <location>
        <begin position="191"/>
        <end position="233"/>
    </location>
</feature>
<evidence type="ECO:0000313" key="7">
    <source>
        <dbReference type="Proteomes" id="UP000813463"/>
    </source>
</evidence>
<gene>
    <name evidence="8" type="primary">LOC110798970</name>
</gene>
<dbReference type="GO" id="GO:0051726">
    <property type="term" value="P:regulation of cell cycle"/>
    <property type="evidence" value="ECO:0007669"/>
    <property type="project" value="InterPro"/>
</dbReference>
<feature type="compositionally biased region" description="Polar residues" evidence="5">
    <location>
        <begin position="171"/>
        <end position="180"/>
    </location>
</feature>
<dbReference type="GeneID" id="110798970"/>
<feature type="compositionally biased region" description="Basic and acidic residues" evidence="5">
    <location>
        <begin position="122"/>
        <end position="133"/>
    </location>
</feature>
<keyword evidence="7" id="KW-1185">Reference proteome</keyword>
<dbReference type="Gene3D" id="4.10.365.10">
    <property type="entry name" value="p27"/>
    <property type="match status" value="1"/>
</dbReference>
<feature type="compositionally biased region" description="Basic and acidic residues" evidence="5">
    <location>
        <begin position="150"/>
        <end position="168"/>
    </location>
</feature>
<dbReference type="InterPro" id="IPR003175">
    <property type="entry name" value="CDI_dom"/>
</dbReference>
<dbReference type="AlphaFoldDB" id="A0A9R0K629"/>
<proteinExistence type="inferred from homology"/>
<protein>
    <submittedName>
        <fullName evidence="8">Cyclin-dependent kinase inhibitor 7</fullName>
    </submittedName>
</protein>
<dbReference type="OrthoDB" id="9940972at2759"/>
<evidence type="ECO:0000256" key="5">
    <source>
        <dbReference type="SAM" id="MobiDB-lite"/>
    </source>
</evidence>
<comment type="similarity">
    <text evidence="2">Belongs to the CDI family. ICK/KRP subfamily.</text>
</comment>
<name>A0A9R0K629_SPIOL</name>
<keyword evidence="3 8" id="KW-0649">Protein kinase inhibitor</keyword>
<comment type="subcellular location">
    <subcellularLocation>
        <location evidence="1">Nucleus</location>
        <location evidence="1">Nucleoplasm</location>
    </subcellularLocation>
</comment>
<dbReference type="Proteomes" id="UP000813463">
    <property type="component" value="Chromosome 3"/>
</dbReference>
<keyword evidence="4" id="KW-0131">Cell cycle</keyword>
<evidence type="ECO:0000256" key="1">
    <source>
        <dbReference type="ARBA" id="ARBA00004642"/>
    </source>
</evidence>
<evidence type="ECO:0000256" key="2">
    <source>
        <dbReference type="ARBA" id="ARBA00010274"/>
    </source>
</evidence>
<dbReference type="InterPro" id="IPR044275">
    <property type="entry name" value="KRP"/>
</dbReference>
<dbReference type="GO" id="GO:0005634">
    <property type="term" value="C:nucleus"/>
    <property type="evidence" value="ECO:0000318"/>
    <property type="project" value="GO_Central"/>
</dbReference>
<reference evidence="8" key="2">
    <citation type="submission" date="2025-08" db="UniProtKB">
        <authorList>
            <consortium name="RefSeq"/>
        </authorList>
    </citation>
    <scope>IDENTIFICATION</scope>
    <source>
        <tissue evidence="8">Leaf</tissue>
    </source>
</reference>
<sequence>MGRYLGKCKGVVGETAVVGVKTRARAALAMAAAASATSSPAKKIKKVSKSPYNIPQLRNRRKNLSALDNSTDKETTPSAAAVVVDEEEVANCSGSEVITTTRSDFPASCCSSIYGQLSSNKSDEIVKGDDDGSLRISTPDPEVESGEASTKQKDCHRTEPREATKSDDQESPATTVPDTKSTVEMKMKMTPSNSEIEDFFAAAEKDLHKRFSDKYNFDVVKDVPLEGRYDWVPIKP</sequence>
<dbReference type="KEGG" id="soe:110798970"/>
<dbReference type="RefSeq" id="XP_021859855.1">
    <property type="nucleotide sequence ID" value="XM_022004163.2"/>
</dbReference>
<dbReference type="PANTHER" id="PTHR46776">
    <property type="entry name" value="CYCLIN-DEPENDENT KINASE INHIBITOR 4-RELATED"/>
    <property type="match status" value="1"/>
</dbReference>
<dbReference type="GO" id="GO:0045740">
    <property type="term" value="P:positive regulation of DNA replication"/>
    <property type="evidence" value="ECO:0000318"/>
    <property type="project" value="GO_Central"/>
</dbReference>
<evidence type="ECO:0000256" key="4">
    <source>
        <dbReference type="ARBA" id="ARBA00023306"/>
    </source>
</evidence>
<evidence type="ECO:0000256" key="3">
    <source>
        <dbReference type="ARBA" id="ARBA00023013"/>
    </source>
</evidence>
<reference evidence="7" key="1">
    <citation type="journal article" date="2021" name="Nat. Commun.">
        <title>Genomic analyses provide insights into spinach domestication and the genetic basis of agronomic traits.</title>
        <authorList>
            <person name="Cai X."/>
            <person name="Sun X."/>
            <person name="Xu C."/>
            <person name="Sun H."/>
            <person name="Wang X."/>
            <person name="Ge C."/>
            <person name="Zhang Z."/>
            <person name="Wang Q."/>
            <person name="Fei Z."/>
            <person name="Jiao C."/>
            <person name="Wang Q."/>
        </authorList>
    </citation>
    <scope>NUCLEOTIDE SEQUENCE [LARGE SCALE GENOMIC DNA]</scope>
    <source>
        <strain evidence="7">cv. Varoflay</strain>
    </source>
</reference>
<dbReference type="GO" id="GO:0005654">
    <property type="term" value="C:nucleoplasm"/>
    <property type="evidence" value="ECO:0007669"/>
    <property type="project" value="UniProtKB-SubCell"/>
</dbReference>
<feature type="region of interest" description="Disordered" evidence="5">
    <location>
        <begin position="122"/>
        <end position="181"/>
    </location>
</feature>
<evidence type="ECO:0000313" key="8">
    <source>
        <dbReference type="RefSeq" id="XP_021859855.1"/>
    </source>
</evidence>
<dbReference type="PIRSF" id="PIRSF017811">
    <property type="entry name" value="CDK_inhib_pln"/>
    <property type="match status" value="1"/>
</dbReference>
<evidence type="ECO:0000259" key="6">
    <source>
        <dbReference type="Pfam" id="PF02234"/>
    </source>
</evidence>
<organism evidence="7 8">
    <name type="scientific">Spinacia oleracea</name>
    <name type="common">Spinach</name>
    <dbReference type="NCBI Taxonomy" id="3562"/>
    <lineage>
        <taxon>Eukaryota</taxon>
        <taxon>Viridiplantae</taxon>
        <taxon>Streptophyta</taxon>
        <taxon>Embryophyta</taxon>
        <taxon>Tracheophyta</taxon>
        <taxon>Spermatophyta</taxon>
        <taxon>Magnoliopsida</taxon>
        <taxon>eudicotyledons</taxon>
        <taxon>Gunneridae</taxon>
        <taxon>Pentapetalae</taxon>
        <taxon>Caryophyllales</taxon>
        <taxon>Chenopodiaceae</taxon>
        <taxon>Chenopodioideae</taxon>
        <taxon>Anserineae</taxon>
        <taxon>Spinacia</taxon>
    </lineage>
</organism>
<dbReference type="Pfam" id="PF02234">
    <property type="entry name" value="CDI"/>
    <property type="match status" value="1"/>
</dbReference>
<accession>A0A9R0K629</accession>
<dbReference type="GO" id="GO:0004861">
    <property type="term" value="F:cyclin-dependent protein serine/threonine kinase inhibitor activity"/>
    <property type="evidence" value="ECO:0000318"/>
    <property type="project" value="GO_Central"/>
</dbReference>